<evidence type="ECO:0008006" key="3">
    <source>
        <dbReference type="Google" id="ProtNLM"/>
    </source>
</evidence>
<evidence type="ECO:0000313" key="2">
    <source>
        <dbReference type="Proteomes" id="UP000034231"/>
    </source>
</evidence>
<accession>A0A0G0LDE9</accession>
<dbReference type="Proteomes" id="UP000034231">
    <property type="component" value="Unassembled WGS sequence"/>
</dbReference>
<proteinExistence type="predicted"/>
<dbReference type="GO" id="GO:0016491">
    <property type="term" value="F:oxidoreductase activity"/>
    <property type="evidence" value="ECO:0007669"/>
    <property type="project" value="InterPro"/>
</dbReference>
<comment type="caution">
    <text evidence="1">The sequence shown here is derived from an EMBL/GenBank/DDBJ whole genome shotgun (WGS) entry which is preliminary data.</text>
</comment>
<dbReference type="InterPro" id="IPR000415">
    <property type="entry name" value="Nitroreductase-like"/>
</dbReference>
<sequence>MKLKNKIKSLLKYVILAPSGYNTQPWKFKLGEDFLEILPDYTRARLNTDPDYREFYMSLGAAAFNLEVAAKNFGLTYQKSYLIDEKKQKSSILFEFDDTKTSTTKSPLFSAISTRHTNRFPYSRQKLSKALINELRLLPLPDSVEFNLVTRPGDINAFAKLIDRSFLLWSRQQALVEELENWLRDDLEFSPDGLPTGVINLYKLAVNLKYFLHPDDPQIKTSSLKSQNLAKNAPALAVISTKNDSVSDFFQAGEFFEQITLILASYGLTTDFFNYPLTLKRTRRETAKLIDSPHLPQLLFRLGFPTIIPPRTHRRPLSEFLIS</sequence>
<dbReference type="NCBIfam" id="NF047509">
    <property type="entry name" value="Rv3131_FMN_oxido"/>
    <property type="match status" value="1"/>
</dbReference>
<dbReference type="Gene3D" id="3.40.109.30">
    <property type="entry name" value="putative nitroreductase (tm1586), domain 2"/>
    <property type="match status" value="1"/>
</dbReference>
<dbReference type="AlphaFoldDB" id="A0A0G0LDE9"/>
<evidence type="ECO:0000313" key="1">
    <source>
        <dbReference type="EMBL" id="KKQ50646.1"/>
    </source>
</evidence>
<name>A0A0G0LDE9_9BACT</name>
<dbReference type="EMBL" id="LBTX01000003">
    <property type="protein sequence ID" value="KKQ50646.1"/>
    <property type="molecule type" value="Genomic_DNA"/>
</dbReference>
<protein>
    <recommendedName>
        <fullName evidence="3">Nitroreductase domain-containing protein</fullName>
    </recommendedName>
</protein>
<reference evidence="1 2" key="1">
    <citation type="journal article" date="2015" name="Nature">
        <title>rRNA introns, odd ribosomes, and small enigmatic genomes across a large radiation of phyla.</title>
        <authorList>
            <person name="Brown C.T."/>
            <person name="Hug L.A."/>
            <person name="Thomas B.C."/>
            <person name="Sharon I."/>
            <person name="Castelle C.J."/>
            <person name="Singh A."/>
            <person name="Wilkins M.J."/>
            <person name="Williams K.H."/>
            <person name="Banfield J.F."/>
        </authorList>
    </citation>
    <scope>NUCLEOTIDE SEQUENCE [LARGE SCALE GENOMIC DNA]</scope>
</reference>
<dbReference type="SUPFAM" id="SSF55469">
    <property type="entry name" value="FMN-dependent nitroreductase-like"/>
    <property type="match status" value="2"/>
</dbReference>
<gene>
    <name evidence="1" type="ORF">US68_C0003G0012</name>
</gene>
<organism evidence="1 2">
    <name type="scientific">Candidatus Shapirobacteria bacterium GW2011_GWE1_38_10</name>
    <dbReference type="NCBI Taxonomy" id="1618488"/>
    <lineage>
        <taxon>Bacteria</taxon>
        <taxon>Candidatus Shapironibacteriota</taxon>
    </lineage>
</organism>
<dbReference type="Gene3D" id="3.40.109.10">
    <property type="entry name" value="NADH Oxidase"/>
    <property type="match status" value="1"/>
</dbReference>